<dbReference type="GO" id="GO:0016853">
    <property type="term" value="F:isomerase activity"/>
    <property type="evidence" value="ECO:0007669"/>
    <property type="project" value="UniProtKB-KW"/>
</dbReference>
<comment type="similarity">
    <text evidence="2 9">Belongs to the DXR family.</text>
</comment>
<dbReference type="Pfam" id="PF02670">
    <property type="entry name" value="DXP_reductoisom"/>
    <property type="match status" value="1"/>
</dbReference>
<evidence type="ECO:0000259" key="11">
    <source>
        <dbReference type="Pfam" id="PF08436"/>
    </source>
</evidence>
<evidence type="ECO:0000313" key="13">
    <source>
        <dbReference type="EMBL" id="ARQ98108.1"/>
    </source>
</evidence>
<evidence type="ECO:0000313" key="14">
    <source>
        <dbReference type="Proteomes" id="UP000202031"/>
    </source>
</evidence>
<feature type="domain" description="1-deoxy-D-xylulose 5-phosphate reductoisomerase N-terminal" evidence="10">
    <location>
        <begin position="1"/>
        <end position="123"/>
    </location>
</feature>
<organism evidence="13 14">
    <name type="scientific">Campylobacter lanienae NCTC 13004</name>
    <dbReference type="NCBI Taxonomy" id="1031753"/>
    <lineage>
        <taxon>Bacteria</taxon>
        <taxon>Pseudomonadati</taxon>
        <taxon>Campylobacterota</taxon>
        <taxon>Epsilonproteobacteria</taxon>
        <taxon>Campylobacterales</taxon>
        <taxon>Campylobacteraceae</taxon>
        <taxon>Campylobacter</taxon>
    </lineage>
</organism>
<feature type="binding site" evidence="9">
    <location>
        <position position="195"/>
    </location>
    <ligand>
        <name>1-deoxy-D-xylulose 5-phosphate</name>
        <dbReference type="ChEBI" id="CHEBI:57792"/>
    </ligand>
</feature>
<dbReference type="GO" id="GO:0051484">
    <property type="term" value="P:isopentenyl diphosphate biosynthetic process, methylerythritol 4-phosphate pathway involved in terpenoid biosynthetic process"/>
    <property type="evidence" value="ECO:0007669"/>
    <property type="project" value="TreeGrafter"/>
</dbReference>
<sequence length="363" mass="40080">MIVLGSSGSIGLNALNLARENGLQIDALACKSSVAILNSQIEEFAPKLVYIDDDSLKSQINHKFVFSKKDGIEKFLKACDEQSHGAKLINAFVGFDGLIPSLKALELGFDLALANKESLVAGGKFLDCSKITPIDSEHFGLKFMLKDRPKIHRLIITASGGAFYNREISALAGASVEDALKHPNWSMGAKITIDSATMVNKLFEIVEAFWLYSCQNIDAYIERKSLIHALIEFQDGSSTAHISKPDMRLAIAHAIGLGEQRVIENLDIKLLQNITLEPIDLDRYKAFSLKDELLQNPQIGAIINAANDEIVAGFLNKRVNFISISNAIFDALDKFGSFKLDSVESVIEINQKVREYIKDRYMA</sequence>
<dbReference type="InterPro" id="IPR013512">
    <property type="entry name" value="DXP_reductoisomerase_N"/>
</dbReference>
<dbReference type="AlphaFoldDB" id="A0A1X9SPJ2"/>
<feature type="binding site" evidence="9">
    <location>
        <position position="200"/>
    </location>
    <ligand>
        <name>1-deoxy-D-xylulose 5-phosphate</name>
        <dbReference type="ChEBI" id="CHEBI:57792"/>
    </ligand>
</feature>
<dbReference type="InterPro" id="IPR013644">
    <property type="entry name" value="DXP_reductoisomerase_C"/>
</dbReference>
<feature type="binding site" evidence="9">
    <location>
        <position position="182"/>
    </location>
    <ligand>
        <name>1-deoxy-D-xylulose 5-phosphate</name>
        <dbReference type="ChEBI" id="CHEBI:57792"/>
    </ligand>
</feature>
<keyword evidence="3 9" id="KW-0479">Metal-binding</keyword>
<evidence type="ECO:0000259" key="10">
    <source>
        <dbReference type="Pfam" id="PF02670"/>
    </source>
</evidence>
<feature type="binding site" evidence="9">
    <location>
        <position position="10"/>
    </location>
    <ligand>
        <name>NADPH</name>
        <dbReference type="ChEBI" id="CHEBI:57783"/>
    </ligand>
</feature>
<dbReference type="GO" id="GO:0030145">
    <property type="term" value="F:manganese ion binding"/>
    <property type="evidence" value="ECO:0007669"/>
    <property type="project" value="TreeGrafter"/>
</dbReference>
<comment type="cofactor">
    <cofactor evidence="9">
        <name>Mg(2+)</name>
        <dbReference type="ChEBI" id="CHEBI:18420"/>
    </cofactor>
    <cofactor evidence="9">
        <name>Mn(2+)</name>
        <dbReference type="ChEBI" id="CHEBI:29035"/>
    </cofactor>
</comment>
<evidence type="ECO:0000256" key="6">
    <source>
        <dbReference type="ARBA" id="ARBA00023211"/>
    </source>
</evidence>
<evidence type="ECO:0000256" key="9">
    <source>
        <dbReference type="HAMAP-Rule" id="MF_00183"/>
    </source>
</evidence>
<name>A0A1X9SPJ2_9BACT</name>
<comment type="pathway">
    <text evidence="1 9">Isoprenoid biosynthesis; isopentenyl diphosphate biosynthesis via DXP pathway; isopentenyl diphosphate from 1-deoxy-D-xylulose 5-phosphate: step 1/6.</text>
</comment>
<dbReference type="Proteomes" id="UP000202031">
    <property type="component" value="Chromosome"/>
</dbReference>
<dbReference type="PANTHER" id="PTHR30525:SF0">
    <property type="entry name" value="1-DEOXY-D-XYLULOSE 5-PHOSPHATE REDUCTOISOMERASE, CHLOROPLASTIC"/>
    <property type="match status" value="1"/>
</dbReference>
<keyword evidence="6 9" id="KW-0464">Manganese</keyword>
<feature type="binding site" evidence="9">
    <location>
        <position position="204"/>
    </location>
    <ligand>
        <name>Mn(2+)</name>
        <dbReference type="ChEBI" id="CHEBI:29035"/>
    </ligand>
</feature>
<dbReference type="KEGG" id="clx:CLAN_1385"/>
<evidence type="ECO:0000259" key="12">
    <source>
        <dbReference type="Pfam" id="PF13288"/>
    </source>
</evidence>
<keyword evidence="5 9" id="KW-0560">Oxidoreductase</keyword>
<dbReference type="PIRSF" id="PIRSF006205">
    <property type="entry name" value="Dxp_reductismrs"/>
    <property type="match status" value="1"/>
</dbReference>
<dbReference type="EMBL" id="CP015578">
    <property type="protein sequence ID" value="ARQ98108.1"/>
    <property type="molecule type" value="Genomic_DNA"/>
</dbReference>
<evidence type="ECO:0000256" key="3">
    <source>
        <dbReference type="ARBA" id="ARBA00022723"/>
    </source>
</evidence>
<dbReference type="InterPro" id="IPR026877">
    <property type="entry name" value="DXPR_C"/>
</dbReference>
<dbReference type="GO" id="GO:0030604">
    <property type="term" value="F:1-deoxy-D-xylulose-5-phosphate reductoisomerase activity"/>
    <property type="evidence" value="ECO:0007669"/>
    <property type="project" value="UniProtKB-UniRule"/>
</dbReference>
<evidence type="ECO:0000256" key="7">
    <source>
        <dbReference type="ARBA" id="ARBA00023229"/>
    </source>
</evidence>
<feature type="domain" description="1-deoxy-D-xylulose 5-phosphate reductoisomerase C-terminal" evidence="11">
    <location>
        <begin position="131"/>
        <end position="212"/>
    </location>
</feature>
<gene>
    <name evidence="9 13" type="primary">dxr</name>
    <name evidence="13" type="ORF">CLAN_1385</name>
</gene>
<feature type="binding site" evidence="9">
    <location>
        <position position="115"/>
    </location>
    <ligand>
        <name>NADPH</name>
        <dbReference type="ChEBI" id="CHEBI:57783"/>
    </ligand>
</feature>
<dbReference type="EC" id="1.1.1.267" evidence="9"/>
<feature type="binding site" evidence="9">
    <location>
        <position position="159"/>
    </location>
    <ligand>
        <name>1-deoxy-D-xylulose 5-phosphate</name>
        <dbReference type="ChEBI" id="CHEBI:57792"/>
    </ligand>
</feature>
<dbReference type="NCBIfam" id="TIGR00243">
    <property type="entry name" value="Dxr"/>
    <property type="match status" value="1"/>
</dbReference>
<dbReference type="InterPro" id="IPR036291">
    <property type="entry name" value="NAD(P)-bd_dom_sf"/>
</dbReference>
<feature type="binding site" evidence="9">
    <location>
        <position position="137"/>
    </location>
    <ligand>
        <name>1-deoxy-D-xylulose 5-phosphate</name>
        <dbReference type="ChEBI" id="CHEBI:57792"/>
    </ligand>
</feature>
<dbReference type="SUPFAM" id="SSF51735">
    <property type="entry name" value="NAD(P)-binding Rossmann-fold domains"/>
    <property type="match status" value="1"/>
</dbReference>
<feature type="binding site" evidence="9">
    <location>
        <position position="135"/>
    </location>
    <ligand>
        <name>Mn(2+)</name>
        <dbReference type="ChEBI" id="CHEBI:29035"/>
    </ligand>
</feature>
<evidence type="ECO:0000256" key="5">
    <source>
        <dbReference type="ARBA" id="ARBA00023002"/>
    </source>
</evidence>
<comment type="function">
    <text evidence="9">Catalyzes the NADPH-dependent rearrangement and reduction of 1-deoxy-D-xylulose-5-phosphate (DXP) to 2-C-methyl-D-erythritol 4-phosphate (MEP).</text>
</comment>
<keyword evidence="13" id="KW-0413">Isomerase</keyword>
<feature type="binding site" evidence="9">
    <location>
        <position position="188"/>
    </location>
    <ligand>
        <name>NADPH</name>
        <dbReference type="ChEBI" id="CHEBI:57783"/>
    </ligand>
</feature>
<keyword evidence="9" id="KW-0460">Magnesium</keyword>
<evidence type="ECO:0000256" key="2">
    <source>
        <dbReference type="ARBA" id="ARBA00006825"/>
    </source>
</evidence>
<feature type="binding site" evidence="9">
    <location>
        <position position="8"/>
    </location>
    <ligand>
        <name>NADPH</name>
        <dbReference type="ChEBI" id="CHEBI:57783"/>
    </ligand>
</feature>
<dbReference type="PANTHER" id="PTHR30525">
    <property type="entry name" value="1-DEOXY-D-XYLULOSE 5-PHOSPHATE REDUCTOISOMERASE"/>
    <property type="match status" value="1"/>
</dbReference>
<dbReference type="InterPro" id="IPR036169">
    <property type="entry name" value="DXPR_C_sf"/>
</dbReference>
<evidence type="ECO:0000256" key="4">
    <source>
        <dbReference type="ARBA" id="ARBA00022857"/>
    </source>
</evidence>
<accession>A0A1X9SPJ2</accession>
<comment type="catalytic activity">
    <reaction evidence="8">
        <text>2-C-methyl-D-erythritol 4-phosphate + NADP(+) = 1-deoxy-D-xylulose 5-phosphate + NADPH + H(+)</text>
        <dbReference type="Rhea" id="RHEA:13717"/>
        <dbReference type="ChEBI" id="CHEBI:15378"/>
        <dbReference type="ChEBI" id="CHEBI:57783"/>
        <dbReference type="ChEBI" id="CHEBI:57792"/>
        <dbReference type="ChEBI" id="CHEBI:58262"/>
        <dbReference type="ChEBI" id="CHEBI:58349"/>
        <dbReference type="EC" id="1.1.1.267"/>
    </reaction>
    <physiologicalReaction direction="right-to-left" evidence="8">
        <dbReference type="Rhea" id="RHEA:13719"/>
    </physiologicalReaction>
</comment>
<dbReference type="RefSeq" id="WP_100590913.1">
    <property type="nucleotide sequence ID" value="NZ_CP015578.1"/>
</dbReference>
<keyword evidence="4 9" id="KW-0521">NADP</keyword>
<dbReference type="SUPFAM" id="SSF69055">
    <property type="entry name" value="1-deoxy-D-xylulose-5-phosphate reductoisomerase, C-terminal domain"/>
    <property type="match status" value="1"/>
</dbReference>
<feature type="binding site" evidence="9">
    <location>
        <position position="116"/>
    </location>
    <ligand>
        <name>1-deoxy-D-xylulose 5-phosphate</name>
        <dbReference type="ChEBI" id="CHEBI:57792"/>
    </ligand>
</feature>
<dbReference type="HAMAP" id="MF_00183">
    <property type="entry name" value="DXP_reductoisom"/>
    <property type="match status" value="1"/>
</dbReference>
<dbReference type="Gene3D" id="3.40.50.720">
    <property type="entry name" value="NAD(P)-binding Rossmann-like Domain"/>
    <property type="match status" value="1"/>
</dbReference>
<keyword evidence="7 9" id="KW-0414">Isoprene biosynthesis</keyword>
<dbReference type="GO" id="GO:0070402">
    <property type="term" value="F:NADPH binding"/>
    <property type="evidence" value="ECO:0007669"/>
    <property type="project" value="InterPro"/>
</dbReference>
<protein>
    <recommendedName>
        <fullName evidence="9">1-deoxy-D-xylulose 5-phosphate reductoisomerase</fullName>
        <shortName evidence="9">DXP reductoisomerase</shortName>
        <ecNumber evidence="9">1.1.1.267</ecNumber>
    </recommendedName>
    <alternativeName>
        <fullName evidence="9">1-deoxyxylulose-5-phosphate reductoisomerase</fullName>
    </alternativeName>
    <alternativeName>
        <fullName evidence="9">2-C-methyl-D-erythritol 4-phosphate synthase</fullName>
    </alternativeName>
</protein>
<reference evidence="14" key="1">
    <citation type="journal article" date="2017" name="Genome Biol. Evol.">
        <title>Comparative Genomic Analysis Identifies a Campylobacter Clade Deficient in Selenium Metabolism.</title>
        <authorList>
            <person name="Miller W.G."/>
            <person name="Yee E."/>
            <person name="Lopes B.S."/>
            <person name="Chapman M.H."/>
            <person name="Huynh S."/>
            <person name="Bono J.L."/>
            <person name="Parker C.T."/>
            <person name="Strachan N.J.C."/>
            <person name="Forbes K.J."/>
        </authorList>
    </citation>
    <scope>NUCLEOTIDE SEQUENCE [LARGE SCALE GENOMIC DNA]</scope>
    <source>
        <strain evidence="14">NCTC 13004</strain>
    </source>
</reference>
<feature type="binding site" evidence="9">
    <location>
        <position position="137"/>
    </location>
    <ligand>
        <name>Mn(2+)</name>
        <dbReference type="ChEBI" id="CHEBI:29035"/>
    </ligand>
</feature>
<feature type="binding site" evidence="9">
    <location>
        <position position="201"/>
    </location>
    <ligand>
        <name>1-deoxy-D-xylulose 5-phosphate</name>
        <dbReference type="ChEBI" id="CHEBI:57792"/>
    </ligand>
</feature>
<feature type="domain" description="DXP reductoisomerase C-terminal" evidence="12">
    <location>
        <begin position="243"/>
        <end position="356"/>
    </location>
</feature>
<feature type="binding site" evidence="9">
    <location>
        <position position="117"/>
    </location>
    <ligand>
        <name>NADPH</name>
        <dbReference type="ChEBI" id="CHEBI:57783"/>
    </ligand>
</feature>
<dbReference type="Pfam" id="PF13288">
    <property type="entry name" value="DXPR_C"/>
    <property type="match status" value="1"/>
</dbReference>
<dbReference type="Gene3D" id="1.10.1740.10">
    <property type="match status" value="1"/>
</dbReference>
<reference evidence="14" key="2">
    <citation type="journal article" date="2017" name="Genome Biol. Evol.">
        <title>Comparative genomic analysis identifies a Campylobacter clade deficient in selenium metabolism.</title>
        <authorList>
            <person name="Miller W.G."/>
            <person name="Yee E."/>
            <person name="Lopes B.S."/>
            <person name="Chapman M.H."/>
            <person name="Huynh S."/>
            <person name="Bono J.L."/>
            <person name="Parker C.T."/>
            <person name="Strachan N.J.C."/>
            <person name="Forbes K.J."/>
        </authorList>
    </citation>
    <scope>NUCLEOTIDE SEQUENCE [LARGE SCALE GENOMIC DNA]</scope>
    <source>
        <strain evidence="14">NCTC 13004</strain>
    </source>
</reference>
<dbReference type="InterPro" id="IPR003821">
    <property type="entry name" value="DXP_reductoisomerase"/>
</dbReference>
<dbReference type="Pfam" id="PF08436">
    <property type="entry name" value="DXP_redisom_C"/>
    <property type="match status" value="1"/>
</dbReference>
<dbReference type="SUPFAM" id="SSF55347">
    <property type="entry name" value="Glyceraldehyde-3-phosphate dehydrogenase-like, C-terminal domain"/>
    <property type="match status" value="1"/>
</dbReference>
<dbReference type="UniPathway" id="UPA00056">
    <property type="reaction ID" value="UER00092"/>
</dbReference>
<feature type="binding site" evidence="9">
    <location>
        <position position="204"/>
    </location>
    <ligand>
        <name>1-deoxy-D-xylulose 5-phosphate</name>
        <dbReference type="ChEBI" id="CHEBI:57792"/>
    </ligand>
</feature>
<feature type="binding site" evidence="9">
    <location>
        <position position="136"/>
    </location>
    <ligand>
        <name>1-deoxy-D-xylulose 5-phosphate</name>
        <dbReference type="ChEBI" id="CHEBI:57792"/>
    </ligand>
</feature>
<dbReference type="GeneID" id="46921853"/>
<evidence type="ECO:0000256" key="8">
    <source>
        <dbReference type="ARBA" id="ARBA00048543"/>
    </source>
</evidence>
<evidence type="ECO:0000256" key="1">
    <source>
        <dbReference type="ARBA" id="ARBA00005094"/>
    </source>
</evidence>
<feature type="binding site" evidence="9">
    <location>
        <position position="9"/>
    </location>
    <ligand>
        <name>NADPH</name>
        <dbReference type="ChEBI" id="CHEBI:57783"/>
    </ligand>
</feature>
<proteinExistence type="inferred from homology"/>
<comment type="caution">
    <text evidence="9">Lacks conserved residue(s) required for the propagation of feature annotation.</text>
</comment>